<organism evidence="1 2">
    <name type="scientific">Hibiscus sabdariffa</name>
    <name type="common">roselle</name>
    <dbReference type="NCBI Taxonomy" id="183260"/>
    <lineage>
        <taxon>Eukaryota</taxon>
        <taxon>Viridiplantae</taxon>
        <taxon>Streptophyta</taxon>
        <taxon>Embryophyta</taxon>
        <taxon>Tracheophyta</taxon>
        <taxon>Spermatophyta</taxon>
        <taxon>Magnoliopsida</taxon>
        <taxon>eudicotyledons</taxon>
        <taxon>Gunneridae</taxon>
        <taxon>Pentapetalae</taxon>
        <taxon>rosids</taxon>
        <taxon>malvids</taxon>
        <taxon>Malvales</taxon>
        <taxon>Malvaceae</taxon>
        <taxon>Malvoideae</taxon>
        <taxon>Hibiscus</taxon>
    </lineage>
</organism>
<sequence length="261" mass="28978">MHITGSLVLIMFEDLSLKLKTLENGVLAPWLDNVMNWSPQLRTPTIRTWLKVFGVPSHVWSEDTFRNIVGKCGTLIQLDQDMIAPSSFERGRLQIEIDWQLPIDESLSFGPSNVDIRSGCKEKVMEDVLPRTPDYVCRSKGIQAGQGDLDGLNDVAGSGRDFSLFADIVVANSLEPSSKGAARMLTVYGKDNWGTSDTDAIEDMQIADNNEVIDRLEGNLDGPRTELPRAGKAVTIEYDGVPHRVRHMSELLPLNKRGRDA</sequence>
<name>A0ABR2ATS2_9ROSI</name>
<evidence type="ECO:0000313" key="1">
    <source>
        <dbReference type="EMBL" id="KAK8497247.1"/>
    </source>
</evidence>
<dbReference type="EMBL" id="JBBPBM010000323">
    <property type="protein sequence ID" value="KAK8497247.1"/>
    <property type="molecule type" value="Genomic_DNA"/>
</dbReference>
<reference evidence="1 2" key="1">
    <citation type="journal article" date="2024" name="G3 (Bethesda)">
        <title>Genome assembly of Hibiscus sabdariffa L. provides insights into metabolisms of medicinal natural products.</title>
        <authorList>
            <person name="Kim T."/>
        </authorList>
    </citation>
    <scope>NUCLEOTIDE SEQUENCE [LARGE SCALE GENOMIC DNA]</scope>
    <source>
        <strain evidence="1">TK-2024</strain>
        <tissue evidence="1">Old leaves</tissue>
    </source>
</reference>
<comment type="caution">
    <text evidence="1">The sequence shown here is derived from an EMBL/GenBank/DDBJ whole genome shotgun (WGS) entry which is preliminary data.</text>
</comment>
<accession>A0ABR2ATS2</accession>
<evidence type="ECO:0000313" key="2">
    <source>
        <dbReference type="Proteomes" id="UP001472677"/>
    </source>
</evidence>
<dbReference type="Proteomes" id="UP001472677">
    <property type="component" value="Unassembled WGS sequence"/>
</dbReference>
<protein>
    <recommendedName>
        <fullName evidence="3">DUF4283 domain-containing protein</fullName>
    </recommendedName>
</protein>
<gene>
    <name evidence="1" type="ORF">V6N12_001561</name>
</gene>
<keyword evidence="2" id="KW-1185">Reference proteome</keyword>
<evidence type="ECO:0008006" key="3">
    <source>
        <dbReference type="Google" id="ProtNLM"/>
    </source>
</evidence>
<proteinExistence type="predicted"/>